<evidence type="ECO:0000256" key="2">
    <source>
        <dbReference type="ARBA" id="ARBA00011738"/>
    </source>
</evidence>
<dbReference type="GO" id="GO:0019752">
    <property type="term" value="P:carboxylic acid metabolic process"/>
    <property type="evidence" value="ECO:0007669"/>
    <property type="project" value="InterPro"/>
</dbReference>
<dbReference type="PANTHER" id="PTHR11540:SF18">
    <property type="entry name" value="MALATE DEHYDROGENASE"/>
    <property type="match status" value="1"/>
</dbReference>
<keyword evidence="6 10" id="KW-0520">NAD</keyword>
<dbReference type="EC" id="1.1.1.37" evidence="3"/>
<dbReference type="InterPro" id="IPR036291">
    <property type="entry name" value="NAD(P)-bd_dom_sf"/>
</dbReference>
<evidence type="ECO:0000256" key="6">
    <source>
        <dbReference type="ARBA" id="ARBA00023027"/>
    </source>
</evidence>
<evidence type="ECO:0000256" key="4">
    <source>
        <dbReference type="ARBA" id="ARBA00022532"/>
    </source>
</evidence>
<feature type="binding site" evidence="10">
    <location>
        <position position="235"/>
    </location>
    <ligand>
        <name>NAD(+)</name>
        <dbReference type="ChEBI" id="CHEBI:57540"/>
    </ligand>
</feature>
<name>G0UYR9_TRYCI</name>
<dbReference type="InterPro" id="IPR010097">
    <property type="entry name" value="Malate_DH_type1"/>
</dbReference>
<dbReference type="InterPro" id="IPR001557">
    <property type="entry name" value="L-lactate/malate_DH"/>
</dbReference>
<dbReference type="SUPFAM" id="SSF51735">
    <property type="entry name" value="NAD(P)-binding Rossmann-fold domains"/>
    <property type="match status" value="1"/>
</dbReference>
<evidence type="ECO:0000259" key="12">
    <source>
        <dbReference type="Pfam" id="PF00056"/>
    </source>
</evidence>
<dbReference type="SUPFAM" id="SSF56327">
    <property type="entry name" value="LDH C-terminal domain-like"/>
    <property type="match status" value="1"/>
</dbReference>
<dbReference type="VEuPathDB" id="TriTrypDB:TcIL3000_10_13190"/>
<feature type="binding site" evidence="10">
    <location>
        <position position="35"/>
    </location>
    <ligand>
        <name>NAD(+)</name>
        <dbReference type="ChEBI" id="CHEBI:57540"/>
    </ligand>
</feature>
<dbReference type="InterPro" id="IPR022383">
    <property type="entry name" value="Lactate/malate_DH_C"/>
</dbReference>
<feature type="binding site" evidence="9">
    <location>
        <position position="90"/>
    </location>
    <ligand>
        <name>substrate</name>
    </ligand>
</feature>
<dbReference type="PIRSF" id="PIRSF000102">
    <property type="entry name" value="Lac_mal_DH"/>
    <property type="match status" value="1"/>
</dbReference>
<evidence type="ECO:0000256" key="5">
    <source>
        <dbReference type="ARBA" id="ARBA00023002"/>
    </source>
</evidence>
<keyword evidence="5 11" id="KW-0560">Oxidoreductase</keyword>
<dbReference type="GO" id="GO:0006099">
    <property type="term" value="P:tricarboxylic acid cycle"/>
    <property type="evidence" value="ECO:0007669"/>
    <property type="project" value="UniProtKB-KW"/>
</dbReference>
<feature type="binding site" evidence="9">
    <location>
        <position position="128"/>
    </location>
    <ligand>
        <name>substrate</name>
    </ligand>
</feature>
<dbReference type="FunFam" id="3.40.50.720:FF:000268">
    <property type="entry name" value="Malate dehydrogenase"/>
    <property type="match status" value="1"/>
</dbReference>
<sequence length="323" mass="33821">MVNVAVIGASGGIGQSLSLLLLRQLPYGSTLSLYDVAGAPGVAADLSHVDRVGVTVKHAAGQLPPVKRDPALAKLARGVDVFVIVAGVPRKPGMTRDDLFNVNAGIIMDLVLTCGSSSPEACFCVVTNPVNSTVPIAAQALKKLGVYNKNKLLGVSLLDGLRATRFINNARHPIAVSSVPVVGGHSDVTIVPLFSQLPGPLPDESTLKQIRKRVQVAGTEVVKAKAGRGSATLSMAEAGARFAMFVVNGLTGHSAPLVYAYVDTDGTQDCPFLAIPVVLGKNGIERRLPIGPMTSVEKEMFNEAVAVVRKNIEKGECFARSKL</sequence>
<dbReference type="Pfam" id="PF00056">
    <property type="entry name" value="Ldh_1_N"/>
    <property type="match status" value="1"/>
</dbReference>
<dbReference type="FunFam" id="3.90.110.10:FF:000009">
    <property type="entry name" value="Malate dehydrogenase"/>
    <property type="match status" value="1"/>
</dbReference>
<dbReference type="InterPro" id="IPR015955">
    <property type="entry name" value="Lactate_DH/Glyco_Ohase_4_C"/>
</dbReference>
<evidence type="ECO:0000256" key="9">
    <source>
        <dbReference type="PIRSR" id="PIRSR000102-2"/>
    </source>
</evidence>
<reference evidence="14" key="1">
    <citation type="journal article" date="2012" name="Proc. Natl. Acad. Sci. U.S.A.">
        <title>Antigenic diversity is generated by distinct evolutionary mechanisms in African trypanosome species.</title>
        <authorList>
            <person name="Jackson A.P."/>
            <person name="Berry A."/>
            <person name="Aslett M."/>
            <person name="Allison H.C."/>
            <person name="Burton P."/>
            <person name="Vavrova-Anderson J."/>
            <person name="Brown R."/>
            <person name="Browne H."/>
            <person name="Corton N."/>
            <person name="Hauser H."/>
            <person name="Gamble J."/>
            <person name="Gilderthorp R."/>
            <person name="Marcello L."/>
            <person name="McQuillan J."/>
            <person name="Otto T.D."/>
            <person name="Quail M.A."/>
            <person name="Sanders M.J."/>
            <person name="van Tonder A."/>
            <person name="Ginger M.L."/>
            <person name="Field M.C."/>
            <person name="Barry J.D."/>
            <person name="Hertz-Fowler C."/>
            <person name="Berriman M."/>
        </authorList>
    </citation>
    <scope>NUCLEOTIDE SEQUENCE</scope>
    <source>
        <strain evidence="14">IL3000</strain>
    </source>
</reference>
<evidence type="ECO:0000259" key="13">
    <source>
        <dbReference type="Pfam" id="PF02866"/>
    </source>
</evidence>
<gene>
    <name evidence="14" type="ORF">TCIL3000_10_13190</name>
</gene>
<dbReference type="InterPro" id="IPR001236">
    <property type="entry name" value="Lactate/malate_DH_N"/>
</dbReference>
<dbReference type="AlphaFoldDB" id="G0UYR9"/>
<dbReference type="Pfam" id="PF02866">
    <property type="entry name" value="Ldh_1_C"/>
    <property type="match status" value="1"/>
</dbReference>
<proteinExistence type="inferred from homology"/>
<feature type="binding site" evidence="10">
    <location>
        <position position="103"/>
    </location>
    <ligand>
        <name>NAD(+)</name>
        <dbReference type="ChEBI" id="CHEBI:57540"/>
    </ligand>
</feature>
<organism evidence="14">
    <name type="scientific">Trypanosoma congolense (strain IL3000)</name>
    <dbReference type="NCBI Taxonomy" id="1068625"/>
    <lineage>
        <taxon>Eukaryota</taxon>
        <taxon>Discoba</taxon>
        <taxon>Euglenozoa</taxon>
        <taxon>Kinetoplastea</taxon>
        <taxon>Metakinetoplastina</taxon>
        <taxon>Trypanosomatida</taxon>
        <taxon>Trypanosomatidae</taxon>
        <taxon>Trypanosoma</taxon>
        <taxon>Nannomonas</taxon>
    </lineage>
</organism>
<comment type="subunit">
    <text evidence="2">Homodimer.</text>
</comment>
<dbReference type="NCBIfam" id="TIGR01772">
    <property type="entry name" value="MDH_euk_gproteo"/>
    <property type="match status" value="1"/>
</dbReference>
<accession>G0UYR9</accession>
<feature type="binding site" evidence="10">
    <location>
        <begin position="8"/>
        <end position="14"/>
    </location>
    <ligand>
        <name>NAD(+)</name>
        <dbReference type="ChEBI" id="CHEBI:57540"/>
    </ligand>
</feature>
<protein>
    <recommendedName>
        <fullName evidence="3">malate dehydrogenase</fullName>
        <ecNumber evidence="3">1.1.1.37</ecNumber>
    </recommendedName>
</protein>
<dbReference type="Gene3D" id="3.90.110.10">
    <property type="entry name" value="Lactate dehydrogenase/glycoside hydrolase, family 4, C-terminal"/>
    <property type="match status" value="1"/>
</dbReference>
<feature type="binding site" evidence="10">
    <location>
        <begin position="126"/>
        <end position="128"/>
    </location>
    <ligand>
        <name>NAD(+)</name>
        <dbReference type="ChEBI" id="CHEBI:57540"/>
    </ligand>
</feature>
<evidence type="ECO:0000256" key="10">
    <source>
        <dbReference type="PIRSR" id="PIRSR000102-3"/>
    </source>
</evidence>
<feature type="binding site" evidence="9">
    <location>
        <position position="162"/>
    </location>
    <ligand>
        <name>substrate</name>
    </ligand>
</feature>
<evidence type="ECO:0000256" key="3">
    <source>
        <dbReference type="ARBA" id="ARBA00012995"/>
    </source>
</evidence>
<dbReference type="PANTHER" id="PTHR11540">
    <property type="entry name" value="MALATE AND LACTATE DEHYDROGENASE"/>
    <property type="match status" value="1"/>
</dbReference>
<dbReference type="Gene3D" id="3.40.50.720">
    <property type="entry name" value="NAD(P)-binding Rossmann-like Domain"/>
    <property type="match status" value="1"/>
</dbReference>
<dbReference type="GO" id="GO:0005737">
    <property type="term" value="C:cytoplasm"/>
    <property type="evidence" value="ECO:0007669"/>
    <property type="project" value="TreeGrafter"/>
</dbReference>
<feature type="active site" description="Proton acceptor" evidence="8">
    <location>
        <position position="185"/>
    </location>
</feature>
<comment type="similarity">
    <text evidence="1">Belongs to the LDH/MDH superfamily. MDH type 1 family.</text>
</comment>
<dbReference type="EMBL" id="HE575323">
    <property type="protein sequence ID" value="CCC94536.1"/>
    <property type="molecule type" value="Genomic_DNA"/>
</dbReference>
<feature type="binding site" evidence="9">
    <location>
        <position position="96"/>
    </location>
    <ligand>
        <name>substrate</name>
    </ligand>
</feature>
<feature type="domain" description="Lactate/malate dehydrogenase N-terminal" evidence="12">
    <location>
        <begin position="3"/>
        <end position="154"/>
    </location>
</feature>
<evidence type="ECO:0000256" key="1">
    <source>
        <dbReference type="ARBA" id="ARBA00008824"/>
    </source>
</evidence>
<feature type="domain" description="Lactate/malate dehydrogenase C-terminal" evidence="13">
    <location>
        <begin position="158"/>
        <end position="318"/>
    </location>
</feature>
<evidence type="ECO:0000256" key="7">
    <source>
        <dbReference type="ARBA" id="ARBA00048313"/>
    </source>
</evidence>
<evidence type="ECO:0000256" key="11">
    <source>
        <dbReference type="RuleBase" id="RU003369"/>
    </source>
</evidence>
<dbReference type="GO" id="GO:0030060">
    <property type="term" value="F:L-malate dehydrogenase (NAD+) activity"/>
    <property type="evidence" value="ECO:0007669"/>
    <property type="project" value="UniProtKB-EC"/>
</dbReference>
<evidence type="ECO:0000313" key="14">
    <source>
        <dbReference type="EMBL" id="CCC94536.1"/>
    </source>
</evidence>
<evidence type="ECO:0000256" key="8">
    <source>
        <dbReference type="PIRSR" id="PIRSR000102-1"/>
    </source>
</evidence>
<dbReference type="GO" id="GO:0070013">
    <property type="term" value="C:intracellular organelle lumen"/>
    <property type="evidence" value="ECO:0007669"/>
    <property type="project" value="UniProtKB-ARBA"/>
</dbReference>
<comment type="catalytic activity">
    <reaction evidence="7">
        <text>(S)-malate + NAD(+) = oxaloacetate + NADH + H(+)</text>
        <dbReference type="Rhea" id="RHEA:21432"/>
        <dbReference type="ChEBI" id="CHEBI:15378"/>
        <dbReference type="ChEBI" id="CHEBI:15589"/>
        <dbReference type="ChEBI" id="CHEBI:16452"/>
        <dbReference type="ChEBI" id="CHEBI:57540"/>
        <dbReference type="ChEBI" id="CHEBI:57945"/>
        <dbReference type="EC" id="1.1.1.37"/>
    </reaction>
</comment>
<keyword evidence="4" id="KW-0816">Tricarboxylic acid cycle</keyword>